<feature type="region of interest" description="Disordered" evidence="1">
    <location>
        <begin position="98"/>
        <end position="131"/>
    </location>
</feature>
<organism evidence="2 3">
    <name type="scientific">Anaeramoeba flamelloides</name>
    <dbReference type="NCBI Taxonomy" id="1746091"/>
    <lineage>
        <taxon>Eukaryota</taxon>
        <taxon>Metamonada</taxon>
        <taxon>Anaeramoebidae</taxon>
        <taxon>Anaeramoeba</taxon>
    </lineage>
</organism>
<name>A0AAV8AF20_9EUKA</name>
<evidence type="ECO:0000256" key="1">
    <source>
        <dbReference type="SAM" id="MobiDB-lite"/>
    </source>
</evidence>
<feature type="compositionally biased region" description="Basic residues" evidence="1">
    <location>
        <begin position="112"/>
        <end position="131"/>
    </location>
</feature>
<dbReference type="EMBL" id="JANTQA010000008">
    <property type="protein sequence ID" value="KAJ3452503.1"/>
    <property type="molecule type" value="Genomic_DNA"/>
</dbReference>
<sequence length="131" mass="15846">MNLQKSNIQPCFEQLSRRLNKQYSLLNKTLTASFKILYTLPKNRIVGCEIIVEQMKKEIERLSKLQKDLNNYSKDDQLIIKKMQLRLQYHLSLLQVTQKNKTKNEEENEKNMKKKKNKNKKKKKKYKKKMK</sequence>
<dbReference type="Proteomes" id="UP001146793">
    <property type="component" value="Unassembled WGS sequence"/>
</dbReference>
<proteinExistence type="predicted"/>
<comment type="caution">
    <text evidence="2">The sequence shown here is derived from an EMBL/GenBank/DDBJ whole genome shotgun (WGS) entry which is preliminary data.</text>
</comment>
<feature type="compositionally biased region" description="Basic and acidic residues" evidence="1">
    <location>
        <begin position="102"/>
        <end position="111"/>
    </location>
</feature>
<dbReference type="AlphaFoldDB" id="A0AAV8AF20"/>
<evidence type="ECO:0000313" key="2">
    <source>
        <dbReference type="EMBL" id="KAJ3452503.1"/>
    </source>
</evidence>
<accession>A0AAV8AF20</accession>
<gene>
    <name evidence="2" type="ORF">M0812_04272</name>
</gene>
<protein>
    <submittedName>
        <fullName evidence="2">Uncharacterized protein</fullName>
    </submittedName>
</protein>
<reference evidence="2" key="1">
    <citation type="submission" date="2022-08" db="EMBL/GenBank/DDBJ databases">
        <title>Novel sulphate-reducing endosymbionts in the free-living metamonad Anaeramoeba.</title>
        <authorList>
            <person name="Jerlstrom-Hultqvist J."/>
            <person name="Cepicka I."/>
            <person name="Gallot-Lavallee L."/>
            <person name="Salas-Leiva D."/>
            <person name="Curtis B.A."/>
            <person name="Zahonova K."/>
            <person name="Pipaliya S."/>
            <person name="Dacks J."/>
            <person name="Roger A.J."/>
        </authorList>
    </citation>
    <scope>NUCLEOTIDE SEQUENCE</scope>
    <source>
        <strain evidence="2">Busselton2</strain>
    </source>
</reference>
<evidence type="ECO:0000313" key="3">
    <source>
        <dbReference type="Proteomes" id="UP001146793"/>
    </source>
</evidence>